<dbReference type="AlphaFoldDB" id="A0A8H7K4H2"/>
<protein>
    <submittedName>
        <fullName evidence="1">Uncharacterized protein</fullName>
    </submittedName>
</protein>
<proteinExistence type="predicted"/>
<organism evidence="1 2">
    <name type="scientific">Bionectria ochroleuca</name>
    <name type="common">Gliocladium roseum</name>
    <dbReference type="NCBI Taxonomy" id="29856"/>
    <lineage>
        <taxon>Eukaryota</taxon>
        <taxon>Fungi</taxon>
        <taxon>Dikarya</taxon>
        <taxon>Ascomycota</taxon>
        <taxon>Pezizomycotina</taxon>
        <taxon>Sordariomycetes</taxon>
        <taxon>Hypocreomycetidae</taxon>
        <taxon>Hypocreales</taxon>
        <taxon>Bionectriaceae</taxon>
        <taxon>Clonostachys</taxon>
    </lineage>
</organism>
<dbReference type="EMBL" id="JADCTT010000013">
    <property type="protein sequence ID" value="KAF9744842.1"/>
    <property type="molecule type" value="Genomic_DNA"/>
</dbReference>
<reference evidence="1" key="1">
    <citation type="submission" date="2020-10" db="EMBL/GenBank/DDBJ databases">
        <title>High-Quality Genome Resource of Clonostachys rosea strain S41 by Oxford Nanopore Long-Read Sequencing.</title>
        <authorList>
            <person name="Wang H."/>
        </authorList>
    </citation>
    <scope>NUCLEOTIDE SEQUENCE</scope>
    <source>
        <strain evidence="1">S41</strain>
    </source>
</reference>
<dbReference type="Proteomes" id="UP000616885">
    <property type="component" value="Unassembled WGS sequence"/>
</dbReference>
<accession>A0A8H7K4H2</accession>
<name>A0A8H7K4H2_BIOOC</name>
<evidence type="ECO:0000313" key="1">
    <source>
        <dbReference type="EMBL" id="KAF9744842.1"/>
    </source>
</evidence>
<sequence>MDSPIRLENFLISTAASRYDAPLWITGRWNADRGYTNRNIADSIQLSRQSTERVPAGLRSKEGHILRLYSQPPMTNLSARDCQIGQQGKGGNRPDVLFLPSELQEIPQPIQGPGLVVSGPFPAPSAPLLRHLGLVHHAI</sequence>
<gene>
    <name evidence="1" type="ORF">IM811_004464</name>
</gene>
<evidence type="ECO:0000313" key="2">
    <source>
        <dbReference type="Proteomes" id="UP000616885"/>
    </source>
</evidence>
<comment type="caution">
    <text evidence="1">The sequence shown here is derived from an EMBL/GenBank/DDBJ whole genome shotgun (WGS) entry which is preliminary data.</text>
</comment>